<evidence type="ECO:0000256" key="1">
    <source>
        <dbReference type="ARBA" id="ARBA00004123"/>
    </source>
</evidence>
<protein>
    <recommendedName>
        <fullName evidence="10">Zinc finger protein 750</fullName>
    </recommendedName>
</protein>
<dbReference type="InterPro" id="IPR039363">
    <property type="entry name" value="ZNF750"/>
</dbReference>
<keyword evidence="8" id="KW-0804">Transcription</keyword>
<dbReference type="GeneID" id="103114719"/>
<dbReference type="GO" id="GO:1990841">
    <property type="term" value="F:promoter-specific chromatin binding"/>
    <property type="evidence" value="ECO:0007669"/>
    <property type="project" value="TreeGrafter"/>
</dbReference>
<feature type="compositionally biased region" description="Basic and acidic residues" evidence="11">
    <location>
        <begin position="572"/>
        <end position="583"/>
    </location>
</feature>
<evidence type="ECO:0000313" key="14">
    <source>
        <dbReference type="RefSeq" id="XP_007524504.1"/>
    </source>
</evidence>
<evidence type="ECO:0000256" key="7">
    <source>
        <dbReference type="ARBA" id="ARBA00023159"/>
    </source>
</evidence>
<dbReference type="PANTHER" id="PTHR14678">
    <property type="entry name" value="PROLINE-RICH PROTEIN 35-RELATED"/>
    <property type="match status" value="1"/>
</dbReference>
<sequence length="684" mass="72975">MSLLKERKPKKPHYIPRPPGKPFKYKCFQCPFTCNEKSHLFNHMKYGLCKNSITLVSEQDRIPKCPKSQASALDPKQVSPADPTAKATSSKAAANGLGHFDPRLHGLAQEDLKENLELRVRGTHKGLGQKPIPHKEIMPPSQVADTALGPPQPLLEGVVRPSAFVPVGEHRLKGPEPPEGPEALALPGPAAKAGAFHSKSAFHAPGYPWKAGSPFLSPEFPPKVPPAKGFGAVSPFLHPAIPEYSPHFYTEHGLATIYSPYLLTGAAAECDTPLLSVYGGQDQRHFLPHPGALPKHVGPSAAYDHYRFFQQYHPSLPLPYSFYRPDSAFSSYGLRLPPMSGLGREPGTHLLEEATLAYPASSPAKANPPGTHKRHPEFEKQSPTPEANDLSKDGQRDTEGAKMSPRAGSAATGSPGRPSPTNFTQTGQACPELCGGPNKAGPGILGRLLPTEHSPTAFQPIKRSTDHTQPQVLANGTQSPESLSSAGPEVLARPGSTTPGTEAPASPEDSSRIAPLNLSTRGEPGPGGPQDFPELQDMPLNLSVRDPCNALASHPVHSPPPKAEPEAPAQKVDPKEPEAHMEEAAPGAPTRKTLDSSEEQKQTAAVALCQLATYSPGNPRPGDGEPTAPQEDTPTSQEAAGDPRPRGQKRTSPREAGKAQQGSKKTKASGTARVFMLRKRTRVS</sequence>
<dbReference type="RefSeq" id="XP_007524504.1">
    <property type="nucleotide sequence ID" value="XM_007524442.2"/>
</dbReference>
<keyword evidence="5" id="KW-0862">Zinc</keyword>
<dbReference type="InParanoid" id="A0A1S2ZTX6"/>
<dbReference type="CTD" id="79755"/>
<dbReference type="Proteomes" id="UP001652624">
    <property type="component" value="Chromosome 14"/>
</dbReference>
<evidence type="ECO:0000256" key="8">
    <source>
        <dbReference type="ARBA" id="ARBA00023163"/>
    </source>
</evidence>
<feature type="compositionally biased region" description="Polar residues" evidence="11">
    <location>
        <begin position="467"/>
        <end position="485"/>
    </location>
</feature>
<evidence type="ECO:0000256" key="9">
    <source>
        <dbReference type="ARBA" id="ARBA00023242"/>
    </source>
</evidence>
<dbReference type="GO" id="GO:0008270">
    <property type="term" value="F:zinc ion binding"/>
    <property type="evidence" value="ECO:0007669"/>
    <property type="project" value="UniProtKB-KW"/>
</dbReference>
<dbReference type="Pfam" id="PF15269">
    <property type="entry name" value="zf-C2H2_7"/>
    <property type="match status" value="1"/>
</dbReference>
<dbReference type="AlphaFoldDB" id="A0A1S2ZTX6"/>
<feature type="compositionally biased region" description="Basic and acidic residues" evidence="11">
    <location>
        <begin position="592"/>
        <end position="601"/>
    </location>
</feature>
<dbReference type="STRING" id="9365.ENSEEUP00000008102"/>
<evidence type="ECO:0000256" key="3">
    <source>
        <dbReference type="ARBA" id="ARBA00022771"/>
    </source>
</evidence>
<feature type="compositionally biased region" description="Basic and acidic residues" evidence="11">
    <location>
        <begin position="389"/>
        <end position="400"/>
    </location>
</feature>
<evidence type="ECO:0000256" key="5">
    <source>
        <dbReference type="ARBA" id="ARBA00022833"/>
    </source>
</evidence>
<keyword evidence="6" id="KW-0805">Transcription regulation</keyword>
<accession>A0A1S2ZTX6</accession>
<reference evidence="14" key="1">
    <citation type="submission" date="2025-08" db="UniProtKB">
        <authorList>
            <consortium name="RefSeq"/>
        </authorList>
    </citation>
    <scope>IDENTIFICATION</scope>
</reference>
<dbReference type="OrthoDB" id="8933073at2759"/>
<dbReference type="GO" id="GO:0000978">
    <property type="term" value="F:RNA polymerase II cis-regulatory region sequence-specific DNA binding"/>
    <property type="evidence" value="ECO:0007669"/>
    <property type="project" value="TreeGrafter"/>
</dbReference>
<feature type="region of interest" description="Disordered" evidence="11">
    <location>
        <begin position="360"/>
        <end position="684"/>
    </location>
</feature>
<keyword evidence="2" id="KW-0479">Metal-binding</keyword>
<dbReference type="GO" id="GO:0008544">
    <property type="term" value="P:epidermis development"/>
    <property type="evidence" value="ECO:0007669"/>
    <property type="project" value="TreeGrafter"/>
</dbReference>
<name>A0A1S2ZTX6_ERIEU</name>
<evidence type="ECO:0000256" key="2">
    <source>
        <dbReference type="ARBA" id="ARBA00022723"/>
    </source>
</evidence>
<keyword evidence="3" id="KW-0863">Zinc-finger</keyword>
<dbReference type="PANTHER" id="PTHR14678:SF1">
    <property type="entry name" value="ZINC FINGER PROTEIN 750"/>
    <property type="match status" value="1"/>
</dbReference>
<keyword evidence="7" id="KW-0010">Activator</keyword>
<dbReference type="GO" id="GO:0030154">
    <property type="term" value="P:cell differentiation"/>
    <property type="evidence" value="ECO:0007669"/>
    <property type="project" value="UniProtKB-KW"/>
</dbReference>
<gene>
    <name evidence="14" type="primary">ZNF750</name>
</gene>
<evidence type="ECO:0000259" key="12">
    <source>
        <dbReference type="Pfam" id="PF15269"/>
    </source>
</evidence>
<dbReference type="FunCoup" id="A0A1S2ZTX6">
    <property type="interactions" value="55"/>
</dbReference>
<comment type="subcellular location">
    <subcellularLocation>
        <location evidence="1">Nucleus</location>
    </subcellularLocation>
</comment>
<feature type="compositionally biased region" description="Low complexity" evidence="11">
    <location>
        <begin position="84"/>
        <end position="94"/>
    </location>
</feature>
<evidence type="ECO:0000313" key="13">
    <source>
        <dbReference type="Proteomes" id="UP001652624"/>
    </source>
</evidence>
<organism evidence="13 14">
    <name type="scientific">Erinaceus europaeus</name>
    <name type="common">Western European hedgehog</name>
    <dbReference type="NCBI Taxonomy" id="9365"/>
    <lineage>
        <taxon>Eukaryota</taxon>
        <taxon>Metazoa</taxon>
        <taxon>Chordata</taxon>
        <taxon>Craniata</taxon>
        <taxon>Vertebrata</taxon>
        <taxon>Euteleostomi</taxon>
        <taxon>Mammalia</taxon>
        <taxon>Eutheria</taxon>
        <taxon>Laurasiatheria</taxon>
        <taxon>Eulipotyphla</taxon>
        <taxon>Erinaceidae</taxon>
        <taxon>Erinaceinae</taxon>
        <taxon>Erinaceus</taxon>
    </lineage>
</organism>
<dbReference type="GO" id="GO:0001228">
    <property type="term" value="F:DNA-binding transcription activator activity, RNA polymerase II-specific"/>
    <property type="evidence" value="ECO:0007669"/>
    <property type="project" value="TreeGrafter"/>
</dbReference>
<evidence type="ECO:0000256" key="10">
    <source>
        <dbReference type="ARBA" id="ARBA00040216"/>
    </source>
</evidence>
<feature type="region of interest" description="Disordered" evidence="11">
    <location>
        <begin position="66"/>
        <end position="98"/>
    </location>
</feature>
<evidence type="ECO:0000256" key="11">
    <source>
        <dbReference type="SAM" id="MobiDB-lite"/>
    </source>
</evidence>
<dbReference type="eggNOG" id="ENOG502QU7X">
    <property type="taxonomic scope" value="Eukaryota"/>
</dbReference>
<keyword evidence="13" id="KW-1185">Reference proteome</keyword>
<feature type="compositionally biased region" description="Polar residues" evidence="11">
    <location>
        <begin position="419"/>
        <end position="428"/>
    </location>
</feature>
<keyword evidence="9" id="KW-0539">Nucleus</keyword>
<proteinExistence type="predicted"/>
<dbReference type="GO" id="GO:0005634">
    <property type="term" value="C:nucleus"/>
    <property type="evidence" value="ECO:0007669"/>
    <property type="project" value="UniProtKB-SubCell"/>
</dbReference>
<evidence type="ECO:0000256" key="6">
    <source>
        <dbReference type="ARBA" id="ARBA00023015"/>
    </source>
</evidence>
<dbReference type="InterPro" id="IPR039064">
    <property type="entry name" value="ZNF750_Znf"/>
</dbReference>
<evidence type="ECO:0000256" key="4">
    <source>
        <dbReference type="ARBA" id="ARBA00022782"/>
    </source>
</evidence>
<keyword evidence="4" id="KW-0221">Differentiation</keyword>
<feature type="domain" description="Zinc finger protein 750-like zinc finger" evidence="12">
    <location>
        <begin position="6"/>
        <end position="57"/>
    </location>
</feature>